<feature type="compositionally biased region" description="Basic and acidic residues" evidence="3">
    <location>
        <begin position="207"/>
        <end position="217"/>
    </location>
</feature>
<dbReference type="EnsemblMetazoa" id="CapteT158252">
    <property type="protein sequence ID" value="CapteP158252"/>
    <property type="gene ID" value="CapteG158252"/>
</dbReference>
<dbReference type="OMA" id="KMAKMNQ"/>
<dbReference type="OrthoDB" id="10252926at2759"/>
<proteinExistence type="inferred from homology"/>
<evidence type="ECO:0008006" key="7">
    <source>
        <dbReference type="Google" id="ProtNLM"/>
    </source>
</evidence>
<dbReference type="Pfam" id="PF03357">
    <property type="entry name" value="Snf7"/>
    <property type="match status" value="1"/>
</dbReference>
<evidence type="ECO:0000256" key="1">
    <source>
        <dbReference type="ARBA" id="ARBA00006190"/>
    </source>
</evidence>
<sequence>MPLEWLFGKKKTPQEVLRQNQRALNKAMRDLDRERQRLEQQENKIKIDIKKMANQGQMDAVKIMALDLVRTRNYVKKFIVMKANIQAVSLKLQTLKCTDTMAQAMKGVTKAMVAMNKQLKLPQIQKIMMEFEKQTEIMEMKEEMMNDVIDDTMGEENDEEESEAIVGQVLNELGLQLGEEVSELPGAGKKDKSPEGAEGISDADADLEARLENLRRQ</sequence>
<feature type="coiled-coil region" evidence="2">
    <location>
        <begin position="14"/>
        <end position="55"/>
    </location>
</feature>
<reference evidence="4 6" key="2">
    <citation type="journal article" date="2013" name="Nature">
        <title>Insights into bilaterian evolution from three spiralian genomes.</title>
        <authorList>
            <person name="Simakov O."/>
            <person name="Marletaz F."/>
            <person name="Cho S.J."/>
            <person name="Edsinger-Gonzales E."/>
            <person name="Havlak P."/>
            <person name="Hellsten U."/>
            <person name="Kuo D.H."/>
            <person name="Larsson T."/>
            <person name="Lv J."/>
            <person name="Arendt D."/>
            <person name="Savage R."/>
            <person name="Osoegawa K."/>
            <person name="de Jong P."/>
            <person name="Grimwood J."/>
            <person name="Chapman J.A."/>
            <person name="Shapiro H."/>
            <person name="Aerts A."/>
            <person name="Otillar R.P."/>
            <person name="Terry A.Y."/>
            <person name="Boore J.L."/>
            <person name="Grigoriev I.V."/>
            <person name="Lindberg D.R."/>
            <person name="Seaver E.C."/>
            <person name="Weisblat D.A."/>
            <person name="Putnam N.H."/>
            <person name="Rokhsar D.S."/>
        </authorList>
    </citation>
    <scope>NUCLEOTIDE SEQUENCE</scope>
    <source>
        <strain evidence="4 6">I ESC-2004</strain>
    </source>
</reference>
<evidence type="ECO:0000313" key="4">
    <source>
        <dbReference type="EMBL" id="ELU07506.1"/>
    </source>
</evidence>
<evidence type="ECO:0000313" key="6">
    <source>
        <dbReference type="Proteomes" id="UP000014760"/>
    </source>
</evidence>
<dbReference type="STRING" id="283909.R7UVU2"/>
<evidence type="ECO:0000256" key="3">
    <source>
        <dbReference type="SAM" id="MobiDB-lite"/>
    </source>
</evidence>
<name>R7UVU2_CAPTE</name>
<keyword evidence="6" id="KW-1185">Reference proteome</keyword>
<dbReference type="Proteomes" id="UP000014760">
    <property type="component" value="Unassembled WGS sequence"/>
</dbReference>
<protein>
    <recommendedName>
        <fullName evidence="7">Charged multivesicular body protein 2a</fullName>
    </recommendedName>
</protein>
<dbReference type="EMBL" id="KB299856">
    <property type="protein sequence ID" value="ELU07506.1"/>
    <property type="molecule type" value="Genomic_DNA"/>
</dbReference>
<dbReference type="Gene3D" id="6.10.140.1230">
    <property type="match status" value="1"/>
</dbReference>
<reference evidence="5" key="3">
    <citation type="submission" date="2015-06" db="UniProtKB">
        <authorList>
            <consortium name="EnsemblMetazoa"/>
        </authorList>
    </citation>
    <scope>IDENTIFICATION</scope>
</reference>
<keyword evidence="2" id="KW-0175">Coiled coil</keyword>
<dbReference type="HOGENOM" id="CLU_069208_1_0_1"/>
<organism evidence="4">
    <name type="scientific">Capitella teleta</name>
    <name type="common">Polychaete worm</name>
    <dbReference type="NCBI Taxonomy" id="283909"/>
    <lineage>
        <taxon>Eukaryota</taxon>
        <taxon>Metazoa</taxon>
        <taxon>Spiralia</taxon>
        <taxon>Lophotrochozoa</taxon>
        <taxon>Annelida</taxon>
        <taxon>Polychaeta</taxon>
        <taxon>Sedentaria</taxon>
        <taxon>Scolecida</taxon>
        <taxon>Capitellidae</taxon>
        <taxon>Capitella</taxon>
    </lineage>
</organism>
<dbReference type="PANTHER" id="PTHR10476">
    <property type="entry name" value="CHARGED MULTIVESICULAR BODY PROTEIN"/>
    <property type="match status" value="1"/>
</dbReference>
<dbReference type="EMBL" id="AMQN01007054">
    <property type="status" value="NOT_ANNOTATED_CDS"/>
    <property type="molecule type" value="Genomic_DNA"/>
</dbReference>
<accession>R7UVU2</accession>
<gene>
    <name evidence="4" type="ORF">CAPTEDRAFT_158252</name>
</gene>
<evidence type="ECO:0000313" key="5">
    <source>
        <dbReference type="EnsemblMetazoa" id="CapteP158252"/>
    </source>
</evidence>
<evidence type="ECO:0000256" key="2">
    <source>
        <dbReference type="SAM" id="Coils"/>
    </source>
</evidence>
<dbReference type="GO" id="GO:0007034">
    <property type="term" value="P:vacuolar transport"/>
    <property type="evidence" value="ECO:0007669"/>
    <property type="project" value="InterPro"/>
</dbReference>
<comment type="similarity">
    <text evidence="1">Belongs to the SNF7 family.</text>
</comment>
<feature type="region of interest" description="Disordered" evidence="3">
    <location>
        <begin position="180"/>
        <end position="217"/>
    </location>
</feature>
<reference evidence="6" key="1">
    <citation type="submission" date="2012-12" db="EMBL/GenBank/DDBJ databases">
        <authorList>
            <person name="Hellsten U."/>
            <person name="Grimwood J."/>
            <person name="Chapman J.A."/>
            <person name="Shapiro H."/>
            <person name="Aerts A."/>
            <person name="Otillar R.P."/>
            <person name="Terry A.Y."/>
            <person name="Boore J.L."/>
            <person name="Simakov O."/>
            <person name="Marletaz F."/>
            <person name="Cho S.-J."/>
            <person name="Edsinger-Gonzales E."/>
            <person name="Havlak P."/>
            <person name="Kuo D.-H."/>
            <person name="Larsson T."/>
            <person name="Lv J."/>
            <person name="Arendt D."/>
            <person name="Savage R."/>
            <person name="Osoegawa K."/>
            <person name="de Jong P."/>
            <person name="Lindberg D.R."/>
            <person name="Seaver E.C."/>
            <person name="Weisblat D.A."/>
            <person name="Putnam N.H."/>
            <person name="Grigoriev I.V."/>
            <person name="Rokhsar D.S."/>
        </authorList>
    </citation>
    <scope>NUCLEOTIDE SEQUENCE</scope>
    <source>
        <strain evidence="6">I ESC-2004</strain>
    </source>
</reference>
<dbReference type="AlphaFoldDB" id="R7UVU2"/>
<dbReference type="InterPro" id="IPR005024">
    <property type="entry name" value="Snf7_fam"/>
</dbReference>
<dbReference type="FunCoup" id="R7UVU2">
    <property type="interactions" value="2007"/>
</dbReference>